<dbReference type="RefSeq" id="WP_188392903.1">
    <property type="nucleotide sequence ID" value="NZ_BMEV01000060.1"/>
</dbReference>
<dbReference type="Proteomes" id="UP000602050">
    <property type="component" value="Unassembled WGS sequence"/>
</dbReference>
<reference evidence="2" key="1">
    <citation type="journal article" date="2014" name="Int. J. Syst. Evol. Microbiol.">
        <title>Complete genome sequence of Corynebacterium casei LMG S-19264T (=DSM 44701T), isolated from a smear-ripened cheese.</title>
        <authorList>
            <consortium name="US DOE Joint Genome Institute (JGI-PGF)"/>
            <person name="Walter F."/>
            <person name="Albersmeier A."/>
            <person name="Kalinowski J."/>
            <person name="Ruckert C."/>
        </authorList>
    </citation>
    <scope>NUCLEOTIDE SEQUENCE</scope>
    <source>
        <strain evidence="2">CGMCC 1.12360</strain>
    </source>
</reference>
<keyword evidence="1" id="KW-1133">Transmembrane helix</keyword>
<evidence type="ECO:0000313" key="3">
    <source>
        <dbReference type="Proteomes" id="UP000602050"/>
    </source>
</evidence>
<dbReference type="EMBL" id="BMEV01000060">
    <property type="protein sequence ID" value="GFZ85049.1"/>
    <property type="molecule type" value="Genomic_DNA"/>
</dbReference>
<keyword evidence="3" id="KW-1185">Reference proteome</keyword>
<evidence type="ECO:0008006" key="4">
    <source>
        <dbReference type="Google" id="ProtNLM"/>
    </source>
</evidence>
<evidence type="ECO:0000256" key="1">
    <source>
        <dbReference type="SAM" id="Phobius"/>
    </source>
</evidence>
<keyword evidence="1" id="KW-0812">Transmembrane</keyword>
<dbReference type="AlphaFoldDB" id="A0A8J2XGS0"/>
<name>A0A8J2XGS0_9BACI</name>
<proteinExistence type="predicted"/>
<keyword evidence="1" id="KW-0472">Membrane</keyword>
<sequence length="199" mass="23229">MKLFIDILLFIIIAYYCYRFFQVLFRLNHHVLFPLTEQDLNEVRPQPESKLDYPNFSSHKFHILFHGGLLAFVIAVYFWGLSLSEINLSLYLTLLLPATSTNDVYRLFAFVEEGVISGFRFVPWGRITSFEYIPIDINHRFYGYAKEVNNSYELKIKTKFGSVSCVVLTEEMREKLTGILTERIPGAEKEKAALHRSEI</sequence>
<comment type="caution">
    <text evidence="2">The sequence shown here is derived from an EMBL/GenBank/DDBJ whole genome shotgun (WGS) entry which is preliminary data.</text>
</comment>
<accession>A0A8J2XGS0</accession>
<feature type="transmembrane region" description="Helical" evidence="1">
    <location>
        <begin position="7"/>
        <end position="25"/>
    </location>
</feature>
<feature type="transmembrane region" description="Helical" evidence="1">
    <location>
        <begin position="61"/>
        <end position="81"/>
    </location>
</feature>
<organism evidence="2 3">
    <name type="scientific">Compostibacillus humi</name>
    <dbReference type="NCBI Taxonomy" id="1245525"/>
    <lineage>
        <taxon>Bacteria</taxon>
        <taxon>Bacillati</taxon>
        <taxon>Bacillota</taxon>
        <taxon>Bacilli</taxon>
        <taxon>Bacillales</taxon>
        <taxon>Bacillaceae</taxon>
        <taxon>Compostibacillus</taxon>
    </lineage>
</organism>
<evidence type="ECO:0000313" key="2">
    <source>
        <dbReference type="EMBL" id="GFZ85049.1"/>
    </source>
</evidence>
<protein>
    <recommendedName>
        <fullName evidence="4">DUF5673 domain-containing protein</fullName>
    </recommendedName>
</protein>
<gene>
    <name evidence="2" type="ORF">GCM10010978_26530</name>
</gene>
<reference evidence="2" key="2">
    <citation type="submission" date="2020-09" db="EMBL/GenBank/DDBJ databases">
        <authorList>
            <person name="Sun Q."/>
            <person name="Zhou Y."/>
        </authorList>
    </citation>
    <scope>NUCLEOTIDE SEQUENCE</scope>
    <source>
        <strain evidence="2">CGMCC 1.12360</strain>
    </source>
</reference>